<dbReference type="STRING" id="926571.NVIE_001450"/>
<accession>A0A060HFF5</accession>
<dbReference type="AlphaFoldDB" id="A0A060HFF5"/>
<evidence type="ECO:0000313" key="1">
    <source>
        <dbReference type="EMBL" id="AIC14328.1"/>
    </source>
</evidence>
<keyword evidence="2" id="KW-1185">Reference proteome</keyword>
<organism evidence="1 2">
    <name type="scientific">Nitrososphaera viennensis EN76</name>
    <dbReference type="NCBI Taxonomy" id="926571"/>
    <lineage>
        <taxon>Archaea</taxon>
        <taxon>Nitrososphaerota</taxon>
        <taxon>Nitrososphaeria</taxon>
        <taxon>Nitrososphaerales</taxon>
        <taxon>Nitrososphaeraceae</taxon>
        <taxon>Nitrososphaera</taxon>
    </lineage>
</organism>
<gene>
    <name evidence="1" type="ORF">NVIE_001450</name>
</gene>
<sequence>MAQKSSEGERAKKTGKHQYDDETLANMVRYYNLGENYESLLRYIKRRGLVDGDSEQ</sequence>
<dbReference type="GeneID" id="74945408"/>
<dbReference type="KEGG" id="nvn:NVIE_001450"/>
<proteinExistence type="predicted"/>
<dbReference type="Proteomes" id="UP000027093">
    <property type="component" value="Chromosome"/>
</dbReference>
<dbReference type="EMBL" id="CP007536">
    <property type="protein sequence ID" value="AIC14328.1"/>
    <property type="molecule type" value="Genomic_DNA"/>
</dbReference>
<evidence type="ECO:0000313" key="2">
    <source>
        <dbReference type="Proteomes" id="UP000027093"/>
    </source>
</evidence>
<name>A0A060HFF5_9ARCH</name>
<protein>
    <submittedName>
        <fullName evidence="1">Uncharacterized protein</fullName>
    </submittedName>
</protein>
<dbReference type="RefSeq" id="WP_158435014.1">
    <property type="nucleotide sequence ID" value="NZ_CP007536.1"/>
</dbReference>
<dbReference type="HOGENOM" id="CLU_3003272_0_0_2"/>
<dbReference type="OrthoDB" id="375740at2157"/>
<reference evidence="1 2" key="1">
    <citation type="journal article" date="2014" name="Int. J. Syst. Evol. Microbiol.">
        <title>Nitrososphaera viennensis gen. nov., sp. nov., an aerobic and mesophilic, ammonia-oxidizing archaeon from soil and a member of the archaeal phylum Thaumarchaeota.</title>
        <authorList>
            <person name="Stieglmeier M."/>
            <person name="Klingl A."/>
            <person name="Alves R.J."/>
            <person name="Rittmann S.K."/>
            <person name="Melcher M."/>
            <person name="Leisch N."/>
            <person name="Schleper C."/>
        </authorList>
    </citation>
    <scope>NUCLEOTIDE SEQUENCE [LARGE SCALE GENOMIC DNA]</scope>
    <source>
        <strain evidence="1">EN76</strain>
    </source>
</reference>